<feature type="binding site" description="axial binding residue" evidence="8">
    <location>
        <position position="461"/>
    </location>
    <ligand>
        <name>heme</name>
        <dbReference type="ChEBI" id="CHEBI:30413"/>
    </ligand>
    <ligandPart>
        <name>Fe</name>
        <dbReference type="ChEBI" id="CHEBI:18248"/>
    </ligandPart>
</feature>
<dbReference type="GO" id="GO:0005506">
    <property type="term" value="F:iron ion binding"/>
    <property type="evidence" value="ECO:0007669"/>
    <property type="project" value="InterPro"/>
</dbReference>
<dbReference type="InterPro" id="IPR002401">
    <property type="entry name" value="Cyt_P450_E_grp-I"/>
</dbReference>
<dbReference type="SUPFAM" id="SSF48264">
    <property type="entry name" value="Cytochrome P450"/>
    <property type="match status" value="1"/>
</dbReference>
<dbReference type="Gene3D" id="1.10.630.10">
    <property type="entry name" value="Cytochrome P450"/>
    <property type="match status" value="1"/>
</dbReference>
<comment type="cofactor">
    <cofactor evidence="1 8">
        <name>heme</name>
        <dbReference type="ChEBI" id="CHEBI:30413"/>
    </cofactor>
</comment>
<keyword evidence="3 8" id="KW-0349">Heme</keyword>
<evidence type="ECO:0000313" key="10">
    <source>
        <dbReference type="EMBL" id="AFP20610.1"/>
    </source>
</evidence>
<accession>J7FIT7</accession>
<dbReference type="PROSITE" id="PS00086">
    <property type="entry name" value="CYTOCHROME_P450"/>
    <property type="match status" value="1"/>
</dbReference>
<evidence type="ECO:0000256" key="5">
    <source>
        <dbReference type="ARBA" id="ARBA00023002"/>
    </source>
</evidence>
<keyword evidence="5 9" id="KW-0560">Oxidoreductase</keyword>
<evidence type="ECO:0000256" key="1">
    <source>
        <dbReference type="ARBA" id="ARBA00001971"/>
    </source>
</evidence>
<reference evidence="10" key="2">
    <citation type="submission" date="2012-07" db="EMBL/GenBank/DDBJ databases">
        <authorList>
            <person name="Pottier M.-A."/>
            <person name="Bozzolan F."/>
            <person name="Chertemps T."/>
            <person name="Jacquin-Joly E."/>
            <person name="Lalouette L."/>
            <person name="Siaussat D."/>
            <person name="Maibeche-Coisne M."/>
        </authorList>
    </citation>
    <scope>NUCLEOTIDE SEQUENCE</scope>
</reference>
<reference evidence="10" key="1">
    <citation type="journal article" date="2012" name="Insect Mol. Biol.">
        <title>Cytochrome P450s and cytochrome P450 reductase in the olfactory organ of the cotton leafworm Spodoptera littoralis.</title>
        <authorList>
            <person name="Pottier M.A."/>
            <person name="Bozzolan F."/>
            <person name="Chertemps T."/>
            <person name="Jacquin-Joly E."/>
            <person name="Lalouette L."/>
            <person name="Siaussat D."/>
            <person name="Maibeche-Coisne M."/>
        </authorList>
    </citation>
    <scope>NUCLEOTIDE SEQUENCE</scope>
</reference>
<comment type="similarity">
    <text evidence="2 9">Belongs to the cytochrome P450 family.</text>
</comment>
<dbReference type="PRINTS" id="PR00385">
    <property type="entry name" value="P450"/>
</dbReference>
<dbReference type="PRINTS" id="PR00463">
    <property type="entry name" value="EP450I"/>
</dbReference>
<dbReference type="PANTHER" id="PTHR24279">
    <property type="entry name" value="CYTOCHROME P450"/>
    <property type="match status" value="1"/>
</dbReference>
<sequence length="513" mass="58910">MQTTKLRPLFQLISINKEVIRTVAVASTAVKTDALKPWNEIPGPPSLPIIGQIHHFLPGGTFGDMKDPDTIMRLLDTYGPAVRLDSMLGKPPLLFLSDPDSAELVLRSENWLPYRPGFQSLEFYRNDYKKDKGRVTGLISDHGEVWKEFRSTVNPVMLQPKTIKLYAKVLDEVAQDMIVRMKANRDEKNMITKDFDKEMNLWALESIGTVALGCRLNSFDPNLPADSPEWQLIQCVHDLFSTANELDFKPSIWRYYATPTFKQAMKLYEHHENKQAMKLYEHHENLTKYFINKGKEQLKTKPDNEKGVLEKLLEINEEVAHIMASDMLFAGVDTAANTVTATLYLLAKNPDKQAKLREEVTSNVEKRSYLRACIKESLRLMPVVSGNARRTTKEYNIMGYQVPKGVDVIFTHREMSVMEKYYPKAKEYIPERWLTNKDDPLHYGNAHPFAYGPFGFGARSCIGRRIAELEMDTFVARLIENFQVEWFGPPPTVVQEALNYIKGPYNFVFKDIK</sequence>
<dbReference type="EMBL" id="JX310099">
    <property type="protein sequence ID" value="AFP20610.1"/>
    <property type="molecule type" value="mRNA"/>
</dbReference>
<dbReference type="InterPro" id="IPR036396">
    <property type="entry name" value="Cyt_P450_sf"/>
</dbReference>
<name>J7FIT7_SPOLI</name>
<evidence type="ECO:0000256" key="9">
    <source>
        <dbReference type="RuleBase" id="RU000461"/>
    </source>
</evidence>
<evidence type="ECO:0000256" key="6">
    <source>
        <dbReference type="ARBA" id="ARBA00023004"/>
    </source>
</evidence>
<keyword evidence="7 9" id="KW-0503">Monooxygenase</keyword>
<keyword evidence="4 8" id="KW-0479">Metal-binding</keyword>
<evidence type="ECO:0000256" key="7">
    <source>
        <dbReference type="ARBA" id="ARBA00023033"/>
    </source>
</evidence>
<dbReference type="GO" id="GO:0020037">
    <property type="term" value="F:heme binding"/>
    <property type="evidence" value="ECO:0007669"/>
    <property type="project" value="InterPro"/>
</dbReference>
<dbReference type="FunFam" id="1.10.630.10:FF:000006">
    <property type="entry name" value="Cytochrome P450 302a1, mitochondrial"/>
    <property type="match status" value="1"/>
</dbReference>
<dbReference type="Pfam" id="PF00067">
    <property type="entry name" value="p450"/>
    <property type="match status" value="1"/>
</dbReference>
<dbReference type="GO" id="GO:0016705">
    <property type="term" value="F:oxidoreductase activity, acting on paired donors, with incorporation or reduction of molecular oxygen"/>
    <property type="evidence" value="ECO:0007669"/>
    <property type="project" value="InterPro"/>
</dbReference>
<evidence type="ECO:0000256" key="8">
    <source>
        <dbReference type="PIRSR" id="PIRSR602401-1"/>
    </source>
</evidence>
<dbReference type="CDD" id="cd11054">
    <property type="entry name" value="CYP24A1-like"/>
    <property type="match status" value="1"/>
</dbReference>
<dbReference type="PANTHER" id="PTHR24279:SF120">
    <property type="entry name" value="CYTOCHROME P450"/>
    <property type="match status" value="1"/>
</dbReference>
<proteinExistence type="evidence at transcript level"/>
<dbReference type="InterPro" id="IPR017972">
    <property type="entry name" value="Cyt_P450_CS"/>
</dbReference>
<dbReference type="AlphaFoldDB" id="J7FIT7"/>
<dbReference type="GO" id="GO:0004497">
    <property type="term" value="F:monooxygenase activity"/>
    <property type="evidence" value="ECO:0007669"/>
    <property type="project" value="UniProtKB-KW"/>
</dbReference>
<evidence type="ECO:0000256" key="2">
    <source>
        <dbReference type="ARBA" id="ARBA00010617"/>
    </source>
</evidence>
<protein>
    <submittedName>
        <fullName evidence="10">Cytochrome CYP333B3</fullName>
    </submittedName>
</protein>
<keyword evidence="6 8" id="KW-0408">Iron</keyword>
<dbReference type="InterPro" id="IPR050479">
    <property type="entry name" value="CYP11_CYP27_families"/>
</dbReference>
<evidence type="ECO:0000256" key="3">
    <source>
        <dbReference type="ARBA" id="ARBA00022617"/>
    </source>
</evidence>
<dbReference type="InterPro" id="IPR001128">
    <property type="entry name" value="Cyt_P450"/>
</dbReference>
<organism evidence="10">
    <name type="scientific">Spodoptera littoralis</name>
    <name type="common">Egyptian cotton leafworm</name>
    <dbReference type="NCBI Taxonomy" id="7109"/>
    <lineage>
        <taxon>Eukaryota</taxon>
        <taxon>Metazoa</taxon>
        <taxon>Ecdysozoa</taxon>
        <taxon>Arthropoda</taxon>
        <taxon>Hexapoda</taxon>
        <taxon>Insecta</taxon>
        <taxon>Pterygota</taxon>
        <taxon>Neoptera</taxon>
        <taxon>Endopterygota</taxon>
        <taxon>Lepidoptera</taxon>
        <taxon>Glossata</taxon>
        <taxon>Ditrysia</taxon>
        <taxon>Noctuoidea</taxon>
        <taxon>Noctuidae</taxon>
        <taxon>Amphipyrinae</taxon>
        <taxon>Spodoptera</taxon>
    </lineage>
</organism>
<evidence type="ECO:0000256" key="4">
    <source>
        <dbReference type="ARBA" id="ARBA00022723"/>
    </source>
</evidence>